<evidence type="ECO:0000313" key="12">
    <source>
        <dbReference type="EMBL" id="WGK68129.1"/>
    </source>
</evidence>
<feature type="transmembrane region" description="Helical" evidence="11">
    <location>
        <begin position="297"/>
        <end position="315"/>
    </location>
</feature>
<feature type="compositionally biased region" description="Polar residues" evidence="10">
    <location>
        <begin position="1"/>
        <end position="21"/>
    </location>
</feature>
<feature type="transmembrane region" description="Helical" evidence="11">
    <location>
        <begin position="474"/>
        <end position="495"/>
    </location>
</feature>
<evidence type="ECO:0000256" key="6">
    <source>
        <dbReference type="ARBA" id="ARBA00022989"/>
    </source>
</evidence>
<organism evidence="12 13">
    <name type="scientific">Candidatus Haliotispira prima</name>
    <dbReference type="NCBI Taxonomy" id="3034016"/>
    <lineage>
        <taxon>Bacteria</taxon>
        <taxon>Pseudomonadati</taxon>
        <taxon>Spirochaetota</taxon>
        <taxon>Spirochaetia</taxon>
        <taxon>Spirochaetales</taxon>
        <taxon>Spirochaetaceae</taxon>
        <taxon>Candidatus Haliotispira</taxon>
    </lineage>
</organism>
<evidence type="ECO:0000256" key="10">
    <source>
        <dbReference type="SAM" id="MobiDB-lite"/>
    </source>
</evidence>
<dbReference type="NCBIfam" id="TIGR01695">
    <property type="entry name" value="murJ_mviN"/>
    <property type="match status" value="1"/>
</dbReference>
<dbReference type="PANTHER" id="PTHR47019:SF1">
    <property type="entry name" value="LIPID II FLIPPASE MURJ"/>
    <property type="match status" value="1"/>
</dbReference>
<dbReference type="Pfam" id="PF03023">
    <property type="entry name" value="MurJ"/>
    <property type="match status" value="1"/>
</dbReference>
<evidence type="ECO:0000256" key="7">
    <source>
        <dbReference type="ARBA" id="ARBA00023136"/>
    </source>
</evidence>
<keyword evidence="13" id="KW-1185">Reference proteome</keyword>
<dbReference type="PRINTS" id="PR01806">
    <property type="entry name" value="VIRFACTRMVIN"/>
</dbReference>
<keyword evidence="3 11" id="KW-0812">Transmembrane</keyword>
<dbReference type="RefSeq" id="WP_326926295.1">
    <property type="nucleotide sequence ID" value="NZ_CP123443.1"/>
</dbReference>
<dbReference type="CDD" id="cd13123">
    <property type="entry name" value="MATE_MurJ_like"/>
    <property type="match status" value="1"/>
</dbReference>
<dbReference type="InterPro" id="IPR051050">
    <property type="entry name" value="Lipid_II_flippase_MurJ/MviN"/>
</dbReference>
<dbReference type="InterPro" id="IPR004268">
    <property type="entry name" value="MurJ"/>
</dbReference>
<comment type="function">
    <text evidence="8">Involved in peptidoglycan biosynthesis. Transports lipid-linked peptidoglycan precursors from the inner to the outer leaflet of the cytoplasmic membrane.</text>
</comment>
<evidence type="ECO:0000256" key="3">
    <source>
        <dbReference type="ARBA" id="ARBA00022692"/>
    </source>
</evidence>
<comment type="subcellular location">
    <subcellularLocation>
        <location evidence="1">Cell membrane</location>
        <topology evidence="1">Multi-pass membrane protein</topology>
    </subcellularLocation>
</comment>
<dbReference type="Proteomes" id="UP001228690">
    <property type="component" value="Chromosome"/>
</dbReference>
<comment type="similarity">
    <text evidence="9">Belongs to the MurJ/MviN family.</text>
</comment>
<evidence type="ECO:0000256" key="2">
    <source>
        <dbReference type="ARBA" id="ARBA00022475"/>
    </source>
</evidence>
<keyword evidence="5" id="KW-0573">Peptidoglycan synthesis</keyword>
<evidence type="ECO:0000256" key="9">
    <source>
        <dbReference type="ARBA" id="ARBA00061532"/>
    </source>
</evidence>
<feature type="transmembrane region" description="Helical" evidence="11">
    <location>
        <begin position="344"/>
        <end position="366"/>
    </location>
</feature>
<evidence type="ECO:0000256" key="4">
    <source>
        <dbReference type="ARBA" id="ARBA00022960"/>
    </source>
</evidence>
<dbReference type="EMBL" id="CP123443">
    <property type="protein sequence ID" value="WGK68129.1"/>
    <property type="molecule type" value="Genomic_DNA"/>
</dbReference>
<feature type="transmembrane region" description="Helical" evidence="11">
    <location>
        <begin position="186"/>
        <end position="207"/>
    </location>
</feature>
<evidence type="ECO:0000256" key="5">
    <source>
        <dbReference type="ARBA" id="ARBA00022984"/>
    </source>
</evidence>
<name>A0ABY8MDU3_9SPIO</name>
<gene>
    <name evidence="12" type="primary">murJ</name>
    <name evidence="12" type="ORF">P0082_06490</name>
</gene>
<protein>
    <submittedName>
        <fullName evidence="12">Murein biosynthesis integral membrane protein MurJ</fullName>
    </submittedName>
</protein>
<feature type="transmembrane region" description="Helical" evidence="11">
    <location>
        <begin position="259"/>
        <end position="277"/>
    </location>
</feature>
<keyword evidence="6 11" id="KW-1133">Transmembrane helix</keyword>
<keyword evidence="4" id="KW-0133">Cell shape</keyword>
<feature type="transmembrane region" description="Helical" evidence="11">
    <location>
        <begin position="118"/>
        <end position="140"/>
    </location>
</feature>
<feature type="transmembrane region" description="Helical" evidence="11">
    <location>
        <begin position="213"/>
        <end position="232"/>
    </location>
</feature>
<reference evidence="12 13" key="1">
    <citation type="submission" date="2023-04" db="EMBL/GenBank/DDBJ databases">
        <title>Spirochaete genome identified in red abalone sample constitutes a novel genus.</title>
        <authorList>
            <person name="Sharma S.P."/>
            <person name="Purcell C.M."/>
            <person name="Hyde J.R."/>
            <person name="Severin A.J."/>
        </authorList>
    </citation>
    <scope>NUCLEOTIDE SEQUENCE [LARGE SCALE GENOMIC DNA]</scope>
    <source>
        <strain evidence="12 13">SP-2023</strain>
    </source>
</reference>
<sequence length="575" mass="64302">MKMTTNPNNSPPRLSSGSQPSPEKHAEQKPASSAKPIVMVMLGTLSSRLLGFIRNAAIAFYFGAGERADVLNFIQAIPMLLRRLAAEGSLETALVPELSRSRERNPNLSESRLIWRKLLAIQWSIIFPLCLLLVLFPQQIIELLTEFPKREQTEIASRMLYFISPYVFLLSQSVLLGALLSSRQKFTLSSFTPLLSSIAVIAATVLLQSVYDVFAVLFGMLAGIILQLAFLLPPILRSGYSLIPDFRLKDPAIRRIRQVWWPLWLSTGLLALMQFIANYLASRAESGSVSAMTNALIFFQLPQGLIYASIAKVCLPRMSQLRRSESGDHSEQASQVLRYGLRQLFILLLPATIILFIMSEALIAVAFQRGAFRLQDTLLTAEVLRYYALGSFPIAVFRFLQQYLYAQSRRFQPLFQVLAVTLIDIPLSIFLINVLNMGVIALPIANTASYIVVTIYSYYVTARYSSGLLQRARWANICTGLLPKLLFICAGLLFFDAGLRWLEQYLFAGSPGWSLAQYGSSLQLASGSLADSKIWWWSGGGSLRNFAVLAVHGLSLLAYFMLLCRLCRIPLLKQR</sequence>
<accession>A0ABY8MDU3</accession>
<evidence type="ECO:0000313" key="13">
    <source>
        <dbReference type="Proteomes" id="UP001228690"/>
    </source>
</evidence>
<proteinExistence type="inferred from homology"/>
<feature type="transmembrane region" description="Helical" evidence="11">
    <location>
        <begin position="546"/>
        <end position="567"/>
    </location>
</feature>
<evidence type="ECO:0000256" key="11">
    <source>
        <dbReference type="SAM" id="Phobius"/>
    </source>
</evidence>
<feature type="transmembrane region" description="Helical" evidence="11">
    <location>
        <begin position="160"/>
        <end position="179"/>
    </location>
</feature>
<feature type="transmembrane region" description="Helical" evidence="11">
    <location>
        <begin position="386"/>
        <end position="406"/>
    </location>
</feature>
<evidence type="ECO:0000256" key="1">
    <source>
        <dbReference type="ARBA" id="ARBA00004651"/>
    </source>
</evidence>
<feature type="transmembrane region" description="Helical" evidence="11">
    <location>
        <begin position="413"/>
        <end position="434"/>
    </location>
</feature>
<evidence type="ECO:0000256" key="8">
    <source>
        <dbReference type="ARBA" id="ARBA00060041"/>
    </source>
</evidence>
<keyword evidence="7 11" id="KW-0472">Membrane</keyword>
<dbReference type="PANTHER" id="PTHR47019">
    <property type="entry name" value="LIPID II FLIPPASE MURJ"/>
    <property type="match status" value="1"/>
</dbReference>
<feature type="transmembrane region" description="Helical" evidence="11">
    <location>
        <begin position="440"/>
        <end position="462"/>
    </location>
</feature>
<feature type="region of interest" description="Disordered" evidence="10">
    <location>
        <begin position="1"/>
        <end position="32"/>
    </location>
</feature>
<keyword evidence="2" id="KW-1003">Cell membrane</keyword>